<evidence type="ECO:0000256" key="10">
    <source>
        <dbReference type="SAM" id="Phobius"/>
    </source>
</evidence>
<dbReference type="SUPFAM" id="SSF46785">
    <property type="entry name" value="Winged helix' DNA-binding domain"/>
    <property type="match status" value="1"/>
</dbReference>
<evidence type="ECO:0000256" key="6">
    <source>
        <dbReference type="ARBA" id="ARBA00022824"/>
    </source>
</evidence>
<evidence type="ECO:0000256" key="4">
    <source>
        <dbReference type="ARBA" id="ARBA00022692"/>
    </source>
</evidence>
<feature type="compositionally biased region" description="Basic and acidic residues" evidence="9">
    <location>
        <begin position="71"/>
        <end position="88"/>
    </location>
</feature>
<dbReference type="InterPro" id="IPR036390">
    <property type="entry name" value="WH_DNA-bd_sf"/>
</dbReference>
<comment type="subcellular location">
    <subcellularLocation>
        <location evidence="1">Endoplasmic reticulum membrane</location>
        <topology evidence="1">Single-pass membrane protein</topology>
    </subcellularLocation>
</comment>
<dbReference type="Proteomes" id="UP001178507">
    <property type="component" value="Unassembled WGS sequence"/>
</dbReference>
<keyword evidence="7 10" id="KW-1133">Transmembrane helix</keyword>
<sequence>MAPDGGNVGLAALSVAVLLGILGLFAFFALRTKTAAEEEEKQKQQAPRRRGALDRMQRGARAAGEAEEADEGKKTNALKEQKKQEKRANQQAQQQAEREAQQVKAEKNAKYSQKQQEREAERLRKEAEQEQARKEKEQQEQEEFSKWKEMFAVEAEGEDDGSIGESAVEKFIDYVKLRKVVNLEDLAAEFRMRTVAAINRLEELEKMGRLSGIFDDRGKYIYITVEEMASVAEWLKRKGRVNRADLVAGCNKLIRLNPTEEDKEKLDAEARTADLGGEAEGETSRE</sequence>
<evidence type="ECO:0000256" key="1">
    <source>
        <dbReference type="ARBA" id="ARBA00004389"/>
    </source>
</evidence>
<evidence type="ECO:0000313" key="11">
    <source>
        <dbReference type="EMBL" id="CAJ1396855.1"/>
    </source>
</evidence>
<dbReference type="InterPro" id="IPR019153">
    <property type="entry name" value="DDRGK_dom-contain"/>
</dbReference>
<evidence type="ECO:0000256" key="8">
    <source>
        <dbReference type="ARBA" id="ARBA00023136"/>
    </source>
</evidence>
<organism evidence="11 12">
    <name type="scientific">Effrenium voratum</name>
    <dbReference type="NCBI Taxonomy" id="2562239"/>
    <lineage>
        <taxon>Eukaryota</taxon>
        <taxon>Sar</taxon>
        <taxon>Alveolata</taxon>
        <taxon>Dinophyceae</taxon>
        <taxon>Suessiales</taxon>
        <taxon>Symbiodiniaceae</taxon>
        <taxon>Effrenium</taxon>
    </lineage>
</organism>
<evidence type="ECO:0000256" key="3">
    <source>
        <dbReference type="ARBA" id="ARBA00018218"/>
    </source>
</evidence>
<evidence type="ECO:0000256" key="7">
    <source>
        <dbReference type="ARBA" id="ARBA00022989"/>
    </source>
</evidence>
<dbReference type="FunFam" id="1.10.10.10:FF:000143">
    <property type="entry name" value="DDRGK domain-containing protein 1"/>
    <property type="match status" value="1"/>
</dbReference>
<dbReference type="Gene3D" id="1.10.10.10">
    <property type="entry name" value="Winged helix-like DNA-binding domain superfamily/Winged helix DNA-binding domain"/>
    <property type="match status" value="1"/>
</dbReference>
<protein>
    <recommendedName>
        <fullName evidence="3">DDRGK domain-containing protein 1</fullName>
    </recommendedName>
</protein>
<accession>A0AA36J1L8</accession>
<keyword evidence="8 10" id="KW-0472">Membrane</keyword>
<dbReference type="AlphaFoldDB" id="A0AA36J1L8"/>
<dbReference type="InterPro" id="IPR036388">
    <property type="entry name" value="WH-like_DNA-bd_sf"/>
</dbReference>
<keyword evidence="6" id="KW-0256">Endoplasmic reticulum</keyword>
<feature type="compositionally biased region" description="Acidic residues" evidence="9">
    <location>
        <begin position="277"/>
        <end position="286"/>
    </location>
</feature>
<keyword evidence="12" id="KW-1185">Reference proteome</keyword>
<dbReference type="GO" id="GO:0005789">
    <property type="term" value="C:endoplasmic reticulum membrane"/>
    <property type="evidence" value="ECO:0007669"/>
    <property type="project" value="UniProtKB-SubCell"/>
</dbReference>
<feature type="region of interest" description="Disordered" evidence="9">
    <location>
        <begin position="35"/>
        <end position="143"/>
    </location>
</feature>
<gene>
    <name evidence="11" type="ORF">EVOR1521_LOCUS20992</name>
</gene>
<comment type="caution">
    <text evidence="11">The sequence shown here is derived from an EMBL/GenBank/DDBJ whole genome shotgun (WGS) entry which is preliminary data.</text>
</comment>
<proteinExistence type="inferred from homology"/>
<dbReference type="InterPro" id="IPR050899">
    <property type="entry name" value="DDRGK_domain-containing"/>
</dbReference>
<evidence type="ECO:0000256" key="9">
    <source>
        <dbReference type="SAM" id="MobiDB-lite"/>
    </source>
</evidence>
<dbReference type="EMBL" id="CAUJNA010003245">
    <property type="protein sequence ID" value="CAJ1396855.1"/>
    <property type="molecule type" value="Genomic_DNA"/>
</dbReference>
<evidence type="ECO:0000256" key="5">
    <source>
        <dbReference type="ARBA" id="ARBA00022786"/>
    </source>
</evidence>
<reference evidence="11" key="1">
    <citation type="submission" date="2023-08" db="EMBL/GenBank/DDBJ databases">
        <authorList>
            <person name="Chen Y."/>
            <person name="Shah S."/>
            <person name="Dougan E. K."/>
            <person name="Thang M."/>
            <person name="Chan C."/>
        </authorList>
    </citation>
    <scope>NUCLEOTIDE SEQUENCE</scope>
</reference>
<dbReference type="PANTHER" id="PTHR48176:SF1">
    <property type="entry name" value="DDRGK DOMAIN-CONTAINING PROTEIN 1"/>
    <property type="match status" value="1"/>
</dbReference>
<comment type="similarity">
    <text evidence="2">Belongs to the DDRGK1 family.</text>
</comment>
<feature type="transmembrane region" description="Helical" evidence="10">
    <location>
        <begin position="6"/>
        <end position="30"/>
    </location>
</feature>
<dbReference type="SMART" id="SM01128">
    <property type="entry name" value="DDRGK"/>
    <property type="match status" value="1"/>
</dbReference>
<evidence type="ECO:0000256" key="2">
    <source>
        <dbReference type="ARBA" id="ARBA00009829"/>
    </source>
</evidence>
<evidence type="ECO:0000313" key="12">
    <source>
        <dbReference type="Proteomes" id="UP001178507"/>
    </source>
</evidence>
<feature type="compositionally biased region" description="Basic and acidic residues" evidence="9">
    <location>
        <begin position="261"/>
        <end position="272"/>
    </location>
</feature>
<dbReference type="Pfam" id="PF09756">
    <property type="entry name" value="DDRGK"/>
    <property type="match status" value="1"/>
</dbReference>
<name>A0AA36J1L8_9DINO</name>
<keyword evidence="5" id="KW-0833">Ubl conjugation pathway</keyword>
<feature type="compositionally biased region" description="Basic and acidic residues" evidence="9">
    <location>
        <begin position="96"/>
        <end position="143"/>
    </location>
</feature>
<feature type="region of interest" description="Disordered" evidence="9">
    <location>
        <begin position="261"/>
        <end position="286"/>
    </location>
</feature>
<dbReference type="PANTHER" id="PTHR48176">
    <property type="entry name" value="DDRGK DOMAIN-CONTAINING PROTEIN 1"/>
    <property type="match status" value="1"/>
</dbReference>
<keyword evidence="4 10" id="KW-0812">Transmembrane</keyword>
<dbReference type="GO" id="GO:0044389">
    <property type="term" value="F:ubiquitin-like protein ligase binding"/>
    <property type="evidence" value="ECO:0007669"/>
    <property type="project" value="TreeGrafter"/>
</dbReference>